<evidence type="ECO:0000256" key="2">
    <source>
        <dbReference type="SAM" id="Phobius"/>
    </source>
</evidence>
<reference evidence="3 4" key="1">
    <citation type="submission" date="2020-04" db="EMBL/GenBank/DDBJ databases">
        <title>Ramlibacter sp. G-1-2-2 isolated from soil.</title>
        <authorList>
            <person name="Dahal R.H."/>
        </authorList>
    </citation>
    <scope>NUCLEOTIDE SEQUENCE [LARGE SCALE GENOMIC DNA]</scope>
    <source>
        <strain evidence="3 4">G-1-2-2</strain>
    </source>
</reference>
<feature type="region of interest" description="Disordered" evidence="1">
    <location>
        <begin position="144"/>
        <end position="174"/>
    </location>
</feature>
<dbReference type="Pfam" id="PF14015">
    <property type="entry name" value="DUF4231"/>
    <property type="match status" value="1"/>
</dbReference>
<dbReference type="RefSeq" id="WP_169421743.1">
    <property type="nucleotide sequence ID" value="NZ_JABBFX010000003.1"/>
</dbReference>
<protein>
    <submittedName>
        <fullName evidence="3">DUF4231 domain-containing protein</fullName>
    </submittedName>
</protein>
<evidence type="ECO:0000313" key="3">
    <source>
        <dbReference type="EMBL" id="NML47467.1"/>
    </source>
</evidence>
<feature type="transmembrane region" description="Helical" evidence="2">
    <location>
        <begin position="64"/>
        <end position="85"/>
    </location>
</feature>
<organism evidence="3 4">
    <name type="scientific">Ramlibacter agri</name>
    <dbReference type="NCBI Taxonomy" id="2728837"/>
    <lineage>
        <taxon>Bacteria</taxon>
        <taxon>Pseudomonadati</taxon>
        <taxon>Pseudomonadota</taxon>
        <taxon>Betaproteobacteria</taxon>
        <taxon>Burkholderiales</taxon>
        <taxon>Comamonadaceae</taxon>
        <taxon>Ramlibacter</taxon>
    </lineage>
</organism>
<feature type="compositionally biased region" description="Low complexity" evidence="1">
    <location>
        <begin position="151"/>
        <end position="174"/>
    </location>
</feature>
<keyword evidence="2" id="KW-1133">Transmembrane helix</keyword>
<sequence>MTAASTYSARSPEDYLKTRLDYKTDVYTRKGDRYRKSYLAMSSLAAVAGATVPVLINLSNVPTIVPTLLSLLVTVLVTLEGVFHFREHWKNYDLMKSFLRQESCLYQANAGPYRNKAQADSFVLLVERVEDAIAKERAQTIEMRTSRWEEPAANSAAPAKPQPAPLATAAGSAV</sequence>
<dbReference type="AlphaFoldDB" id="A0A848HAI1"/>
<gene>
    <name evidence="3" type="ORF">HHL11_27200</name>
</gene>
<dbReference type="InterPro" id="IPR025325">
    <property type="entry name" value="DUF4231"/>
</dbReference>
<evidence type="ECO:0000256" key="1">
    <source>
        <dbReference type="SAM" id="MobiDB-lite"/>
    </source>
</evidence>
<keyword evidence="4" id="KW-1185">Reference proteome</keyword>
<dbReference type="NCBIfam" id="NF033634">
    <property type="entry name" value="SLATT_1"/>
    <property type="match status" value="1"/>
</dbReference>
<feature type="transmembrane region" description="Helical" evidence="2">
    <location>
        <begin position="38"/>
        <end position="58"/>
    </location>
</feature>
<proteinExistence type="predicted"/>
<accession>A0A848HAI1</accession>
<keyword evidence="2" id="KW-0472">Membrane</keyword>
<dbReference type="EMBL" id="JABBFX010000003">
    <property type="protein sequence ID" value="NML47467.1"/>
    <property type="molecule type" value="Genomic_DNA"/>
</dbReference>
<keyword evidence="2" id="KW-0812">Transmembrane</keyword>
<name>A0A848HAI1_9BURK</name>
<evidence type="ECO:0000313" key="4">
    <source>
        <dbReference type="Proteomes" id="UP000541185"/>
    </source>
</evidence>
<comment type="caution">
    <text evidence="3">The sequence shown here is derived from an EMBL/GenBank/DDBJ whole genome shotgun (WGS) entry which is preliminary data.</text>
</comment>
<dbReference type="Proteomes" id="UP000541185">
    <property type="component" value="Unassembled WGS sequence"/>
</dbReference>